<evidence type="ECO:0000313" key="8">
    <source>
        <dbReference type="Proteomes" id="UP000559987"/>
    </source>
</evidence>
<keyword evidence="4 6" id="KW-1133">Transmembrane helix</keyword>
<name>A0A839UTN1_9GAMM</name>
<feature type="transmembrane region" description="Helical" evidence="6">
    <location>
        <begin position="436"/>
        <end position="457"/>
    </location>
</feature>
<dbReference type="RefSeq" id="WP_183911576.1">
    <property type="nucleotide sequence ID" value="NZ_JACHXZ010000005.1"/>
</dbReference>
<feature type="transmembrane region" description="Helical" evidence="6">
    <location>
        <begin position="402"/>
        <end position="424"/>
    </location>
</feature>
<organism evidence="7 8">
    <name type="scientific">Simiduia aestuariiviva</name>
    <dbReference type="NCBI Taxonomy" id="1510459"/>
    <lineage>
        <taxon>Bacteria</taxon>
        <taxon>Pseudomonadati</taxon>
        <taxon>Pseudomonadota</taxon>
        <taxon>Gammaproteobacteria</taxon>
        <taxon>Cellvibrionales</taxon>
        <taxon>Cellvibrionaceae</taxon>
        <taxon>Simiduia</taxon>
    </lineage>
</organism>
<feature type="transmembrane region" description="Helical" evidence="6">
    <location>
        <begin position="43"/>
        <end position="66"/>
    </location>
</feature>
<comment type="caution">
    <text evidence="7">The sequence shown here is derived from an EMBL/GenBank/DDBJ whole genome shotgun (WGS) entry which is preliminary data.</text>
</comment>
<sequence>MKRLSLLVKGSALRGLESIVAIACGFITLPIMLNGLGKDMYGLWVLLSSFTAMMYLFDLGFASAVTRNITLAISKKDSAGANKVINSALLIYSCISLLIITFIIIAATSYTPELVSGVSENDYQLVLCLIGFGLALDFPSKAFAGIFSAHYRYDIQSTYKIIFKLVHTGLLIFLISADYKIVAVATLTASLSLLDTIVFVVMSKYVFREMKISTIFIDKFQILDLYRFSVWALVIDVGSMARSRMDLFFIGSFVSYTAVSIYYIPVRLVDYSLQMLYRVLGITLPIFATHVSDKSKSSLVADVLIIGRINAYFSAVTIAFYLFFGKILLSLWMGEDYDSETGYIILLILIVGRLSMLVNDPLNNCLYAYGKHALLAAITVFEISLMLAGLVFSSMILEANVIAIALSMSIPLILSRLIFYPILAIRKLEISDGFRLMVLVYRPLLVVLPLIPLQLYVASLNGGVWVSSVIAAISVSAVFLLYMFIEIKDREKNIILKLLSLVGWRRNE</sequence>
<feature type="transmembrane region" description="Helical" evidence="6">
    <location>
        <begin position="271"/>
        <end position="291"/>
    </location>
</feature>
<feature type="transmembrane region" description="Helical" evidence="6">
    <location>
        <begin position="12"/>
        <end position="31"/>
    </location>
</feature>
<feature type="transmembrane region" description="Helical" evidence="6">
    <location>
        <begin position="374"/>
        <end position="396"/>
    </location>
</feature>
<evidence type="ECO:0000256" key="6">
    <source>
        <dbReference type="SAM" id="Phobius"/>
    </source>
</evidence>
<evidence type="ECO:0000256" key="5">
    <source>
        <dbReference type="ARBA" id="ARBA00023136"/>
    </source>
</evidence>
<dbReference type="EMBL" id="JACHXZ010000005">
    <property type="protein sequence ID" value="MBB3170081.1"/>
    <property type="molecule type" value="Genomic_DNA"/>
</dbReference>
<proteinExistence type="predicted"/>
<dbReference type="Proteomes" id="UP000559987">
    <property type="component" value="Unassembled WGS sequence"/>
</dbReference>
<feature type="transmembrane region" description="Helical" evidence="6">
    <location>
        <begin position="87"/>
        <end position="111"/>
    </location>
</feature>
<keyword evidence="2" id="KW-1003">Cell membrane</keyword>
<feature type="transmembrane region" description="Helical" evidence="6">
    <location>
        <begin position="183"/>
        <end position="207"/>
    </location>
</feature>
<evidence type="ECO:0000256" key="2">
    <source>
        <dbReference type="ARBA" id="ARBA00022475"/>
    </source>
</evidence>
<feature type="transmembrane region" description="Helical" evidence="6">
    <location>
        <begin position="247"/>
        <end position="265"/>
    </location>
</feature>
<dbReference type="AlphaFoldDB" id="A0A839UTN1"/>
<feature type="transmembrane region" description="Helical" evidence="6">
    <location>
        <begin position="123"/>
        <end position="149"/>
    </location>
</feature>
<accession>A0A839UTN1</accession>
<feature type="transmembrane region" description="Helical" evidence="6">
    <location>
        <begin position="161"/>
        <end position="177"/>
    </location>
</feature>
<dbReference type="GO" id="GO:0005886">
    <property type="term" value="C:plasma membrane"/>
    <property type="evidence" value="ECO:0007669"/>
    <property type="project" value="UniProtKB-SubCell"/>
</dbReference>
<feature type="transmembrane region" description="Helical" evidence="6">
    <location>
        <begin position="343"/>
        <end position="362"/>
    </location>
</feature>
<keyword evidence="8" id="KW-1185">Reference proteome</keyword>
<reference evidence="7 8" key="1">
    <citation type="submission" date="2020-08" db="EMBL/GenBank/DDBJ databases">
        <title>Genomic Encyclopedia of Type Strains, Phase III (KMG-III): the genomes of soil and plant-associated and newly described type strains.</title>
        <authorList>
            <person name="Whitman W."/>
        </authorList>
    </citation>
    <scope>NUCLEOTIDE SEQUENCE [LARGE SCALE GENOMIC DNA]</scope>
    <source>
        <strain evidence="7 8">CECT 8571</strain>
    </source>
</reference>
<feature type="transmembrane region" description="Helical" evidence="6">
    <location>
        <begin position="303"/>
        <end position="323"/>
    </location>
</feature>
<evidence type="ECO:0000313" key="7">
    <source>
        <dbReference type="EMBL" id="MBB3170081.1"/>
    </source>
</evidence>
<gene>
    <name evidence="7" type="ORF">FHS30_003298</name>
</gene>
<keyword evidence="3 6" id="KW-0812">Transmembrane</keyword>
<protein>
    <submittedName>
        <fullName evidence="7">O-antigen/teichoic acid export membrane protein</fullName>
    </submittedName>
</protein>
<keyword evidence="5 6" id="KW-0472">Membrane</keyword>
<feature type="transmembrane region" description="Helical" evidence="6">
    <location>
        <begin position="463"/>
        <end position="485"/>
    </location>
</feature>
<dbReference type="InterPro" id="IPR050833">
    <property type="entry name" value="Poly_Biosynth_Transport"/>
</dbReference>
<dbReference type="PANTHER" id="PTHR30250">
    <property type="entry name" value="PST FAMILY PREDICTED COLANIC ACID TRANSPORTER"/>
    <property type="match status" value="1"/>
</dbReference>
<evidence type="ECO:0000256" key="1">
    <source>
        <dbReference type="ARBA" id="ARBA00004651"/>
    </source>
</evidence>
<comment type="subcellular location">
    <subcellularLocation>
        <location evidence="1">Cell membrane</location>
        <topology evidence="1">Multi-pass membrane protein</topology>
    </subcellularLocation>
</comment>
<evidence type="ECO:0000256" key="4">
    <source>
        <dbReference type="ARBA" id="ARBA00022989"/>
    </source>
</evidence>
<dbReference type="PANTHER" id="PTHR30250:SF26">
    <property type="entry name" value="PSMA PROTEIN"/>
    <property type="match status" value="1"/>
</dbReference>
<evidence type="ECO:0000256" key="3">
    <source>
        <dbReference type="ARBA" id="ARBA00022692"/>
    </source>
</evidence>